<dbReference type="Proteomes" id="UP000019109">
    <property type="component" value="Unassembled WGS sequence"/>
</dbReference>
<gene>
    <name evidence="3" type="ORF">JCM21531_1328</name>
</gene>
<dbReference type="PANTHER" id="PTHR34047">
    <property type="entry name" value="NUCLEAR INTRON MATURASE 1, MITOCHONDRIAL-RELATED"/>
    <property type="match status" value="1"/>
</dbReference>
<organism evidence="3 4">
    <name type="scientific">Acetivibrio straminisolvens JCM 21531</name>
    <dbReference type="NCBI Taxonomy" id="1294263"/>
    <lineage>
        <taxon>Bacteria</taxon>
        <taxon>Bacillati</taxon>
        <taxon>Bacillota</taxon>
        <taxon>Clostridia</taxon>
        <taxon>Eubacteriales</taxon>
        <taxon>Oscillospiraceae</taxon>
        <taxon>Acetivibrio</taxon>
    </lineage>
</organism>
<dbReference type="InterPro" id="IPR000477">
    <property type="entry name" value="RT_dom"/>
</dbReference>
<evidence type="ECO:0000259" key="2">
    <source>
        <dbReference type="PROSITE" id="PS50878"/>
    </source>
</evidence>
<name>W4V472_9FIRM</name>
<sequence length="594" mass="70428">MDDIISQIINPENLYWAWEKAKKAYSQVDTLYDEIEVAAFETNLAEELQKIQKDISNESYKVSPIKPVAHPKSAKKNKPRTRQTFWISVRDQVTWIAVVNIIGPYLDRAMPFWSFGNRLYISVFPKKEESKGEIKWGFGPYRHTTKHIYRKWKQSWPFYRRCVSIVTKKMTHIRAKDGSNTDNASWYDEKEFEVMENNESLPEHLKVKYLENEYWEEQELSGEIYWASIDLKEFYPNINTDVIINNFKEYFPKDKQTPELENLFKTLLMFPIDKSGWTKSQLEKIGIRDEEICKGIPTGLFVAGFLANLALLHIDKKIDKFLSNNKKVAHFRFVDDHVFLADSYDNLKCWIEQYENLLNESGIGVKINEDKIEPEALREFYKRKKTKRAQKLDKLACYGTKLDPNYPAPLMTQTLTKISNIVKIDFDLLEESERDQIISDIEHLLITDFPDEELRRDTRISFAATMLSRLVPKIQIDITELYEIDKQKSYKRDEYKSSKEDISKYKEDSKRYKEIKNQIDQLKSNIKELNDNFKKNKKNFDKKEFISLKHTSKLMLKALRDNYEKPKLWVRAIEFCRKTGINEIDSIWELLKNC</sequence>
<reference evidence="3" key="1">
    <citation type="journal article" date="2014" name="Genome Announc.">
        <title>Draft Genome Sequence of Clostridium straminisolvens Strain JCM 21531T, Isolated from a Cellulose-Degrading Bacterial Community.</title>
        <authorList>
            <person name="Yuki M."/>
            <person name="Oshima K."/>
            <person name="Suda W."/>
            <person name="Sakamoto M."/>
            <person name="Kitamura K."/>
            <person name="Iida T."/>
            <person name="Hattori M."/>
            <person name="Ohkuma M."/>
        </authorList>
    </citation>
    <scope>NUCLEOTIDE SEQUENCE [LARGE SCALE GENOMIC DNA]</scope>
    <source>
        <strain evidence="3">JCM 21531</strain>
    </source>
</reference>
<keyword evidence="1" id="KW-0175">Coiled coil</keyword>
<dbReference type="RefSeq" id="WP_038287789.1">
    <property type="nucleotide sequence ID" value="NZ_BAVR01000011.1"/>
</dbReference>
<accession>W4V472</accession>
<evidence type="ECO:0000313" key="4">
    <source>
        <dbReference type="Proteomes" id="UP000019109"/>
    </source>
</evidence>
<dbReference type="OrthoDB" id="1837345at2"/>
<dbReference type="CDD" id="cd01646">
    <property type="entry name" value="RT_Bac_retron_I"/>
    <property type="match status" value="1"/>
</dbReference>
<dbReference type="EMBL" id="BAVR01000011">
    <property type="protein sequence ID" value="GAE87922.1"/>
    <property type="molecule type" value="Genomic_DNA"/>
</dbReference>
<evidence type="ECO:0000256" key="1">
    <source>
        <dbReference type="SAM" id="Coils"/>
    </source>
</evidence>
<evidence type="ECO:0000313" key="3">
    <source>
        <dbReference type="EMBL" id="GAE87922.1"/>
    </source>
</evidence>
<keyword evidence="4" id="KW-1185">Reference proteome</keyword>
<dbReference type="AlphaFoldDB" id="W4V472"/>
<protein>
    <recommendedName>
        <fullName evidence="2">Reverse transcriptase domain-containing protein</fullName>
    </recommendedName>
</protein>
<dbReference type="PROSITE" id="PS50878">
    <property type="entry name" value="RT_POL"/>
    <property type="match status" value="1"/>
</dbReference>
<dbReference type="PANTHER" id="PTHR34047:SF8">
    <property type="entry name" value="PROTEIN YKFC"/>
    <property type="match status" value="1"/>
</dbReference>
<dbReference type="Pfam" id="PF00078">
    <property type="entry name" value="RVT_1"/>
    <property type="match status" value="1"/>
</dbReference>
<dbReference type="STRING" id="1294263.JCM21531_1328"/>
<feature type="domain" description="Reverse transcriptase" evidence="2">
    <location>
        <begin position="147"/>
        <end position="402"/>
    </location>
</feature>
<feature type="coiled-coil region" evidence="1">
    <location>
        <begin position="505"/>
        <end position="539"/>
    </location>
</feature>
<proteinExistence type="predicted"/>
<dbReference type="InterPro" id="IPR051083">
    <property type="entry name" value="GrpII_Intron_Splice-Mob/Def"/>
</dbReference>
<comment type="caution">
    <text evidence="3">The sequence shown here is derived from an EMBL/GenBank/DDBJ whole genome shotgun (WGS) entry which is preliminary data.</text>
</comment>